<dbReference type="InterPro" id="IPR049820">
    <property type="entry name" value="Trnsprt_adja_ssu-like"/>
</dbReference>
<name>A0ABZ2FJG0_9MICO</name>
<reference evidence="2 3" key="1">
    <citation type="submission" date="2022-09" db="EMBL/GenBank/DDBJ databases">
        <title>Complete genome sequence of Janibacter terrae strain COS04-44, PCL-degrading bacteria isolated from oil spilled coast.</title>
        <authorList>
            <person name="Park H."/>
            <person name="Kim J.Y."/>
            <person name="An S.H."/>
            <person name="Lee C.M."/>
            <person name="Weon H.-Y."/>
        </authorList>
    </citation>
    <scope>NUCLEOTIDE SEQUENCE [LARGE SCALE GENOMIC DNA]</scope>
    <source>
        <strain evidence="2 3">COS04-44</strain>
    </source>
</reference>
<proteinExistence type="predicted"/>
<sequence>MSITALTAYILVWPVVVAVVLTVICVAFYRAWRAARDEGRDII</sequence>
<keyword evidence="3" id="KW-1185">Reference proteome</keyword>
<dbReference type="RefSeq" id="WP_211596828.1">
    <property type="nucleotide sequence ID" value="NZ_CP104874.1"/>
</dbReference>
<dbReference type="EMBL" id="CP104874">
    <property type="protein sequence ID" value="WWF06445.1"/>
    <property type="molecule type" value="Genomic_DNA"/>
</dbReference>
<organism evidence="2 3">
    <name type="scientific">Janibacter terrae</name>
    <dbReference type="NCBI Taxonomy" id="103817"/>
    <lineage>
        <taxon>Bacteria</taxon>
        <taxon>Bacillati</taxon>
        <taxon>Actinomycetota</taxon>
        <taxon>Actinomycetes</taxon>
        <taxon>Micrococcales</taxon>
        <taxon>Intrasporangiaceae</taxon>
        <taxon>Janibacter</taxon>
    </lineage>
</organism>
<accession>A0ABZ2FJG0</accession>
<dbReference type="NCBIfam" id="NF038354">
    <property type="entry name" value="trnsprt_adja_43"/>
    <property type="match status" value="1"/>
</dbReference>
<protein>
    <submittedName>
        <fullName evidence="2">Transporter small subunit</fullName>
    </submittedName>
</protein>
<keyword evidence="1" id="KW-0472">Membrane</keyword>
<keyword evidence="1" id="KW-1133">Transmembrane helix</keyword>
<gene>
    <name evidence="2" type="ORF">N5P18_06110</name>
</gene>
<evidence type="ECO:0000313" key="2">
    <source>
        <dbReference type="EMBL" id="WWF06445.1"/>
    </source>
</evidence>
<dbReference type="Proteomes" id="UP001381003">
    <property type="component" value="Chromosome"/>
</dbReference>
<evidence type="ECO:0000256" key="1">
    <source>
        <dbReference type="SAM" id="Phobius"/>
    </source>
</evidence>
<keyword evidence="1" id="KW-0812">Transmembrane</keyword>
<evidence type="ECO:0000313" key="3">
    <source>
        <dbReference type="Proteomes" id="UP001381003"/>
    </source>
</evidence>
<feature type="transmembrane region" description="Helical" evidence="1">
    <location>
        <begin position="6"/>
        <end position="29"/>
    </location>
</feature>